<comment type="catalytic activity">
    <reaction evidence="7">
        <text>[protein]-peptidylproline (omega=180) = [protein]-peptidylproline (omega=0)</text>
        <dbReference type="Rhea" id="RHEA:16237"/>
        <dbReference type="Rhea" id="RHEA-COMP:10747"/>
        <dbReference type="Rhea" id="RHEA-COMP:10748"/>
        <dbReference type="ChEBI" id="CHEBI:83833"/>
        <dbReference type="ChEBI" id="CHEBI:83834"/>
        <dbReference type="EC" id="5.2.1.8"/>
    </reaction>
</comment>
<dbReference type="PANTHER" id="PTHR47637">
    <property type="entry name" value="CHAPERONE SURA"/>
    <property type="match status" value="1"/>
</dbReference>
<dbReference type="EC" id="5.2.1.8" evidence="7"/>
<proteinExistence type="inferred from homology"/>
<feature type="domain" description="PpiC" evidence="8">
    <location>
        <begin position="318"/>
        <end position="417"/>
    </location>
</feature>
<evidence type="ECO:0000259" key="8">
    <source>
        <dbReference type="PROSITE" id="PS50198"/>
    </source>
</evidence>
<reference evidence="9 10" key="1">
    <citation type="journal article" date="2013" name="Genome Biol. Evol.">
        <title>Genome evolution and phylogenomic analysis of candidatus kinetoplastibacterium, the betaproteobacterial endosymbionts of strigomonas and angomonas.</title>
        <authorList>
            <person name="Alves J.M."/>
            <person name="Serrano M.G."/>
            <person name="Maia da Silva F."/>
            <person name="Voegtly L.J."/>
            <person name="Matveyev A.V."/>
            <person name="Teixeira M.M."/>
            <person name="Camargo E.P."/>
            <person name="Buck G.A."/>
        </authorList>
    </citation>
    <scope>NUCLEOTIDE SEQUENCE [LARGE SCALE GENOMIC DNA]</scope>
    <source>
        <strain evidence="9 10">TCC012E</strain>
    </source>
</reference>
<feature type="domain" description="PpiC" evidence="8">
    <location>
        <begin position="189"/>
        <end position="290"/>
    </location>
</feature>
<dbReference type="GO" id="GO:0042277">
    <property type="term" value="F:peptide binding"/>
    <property type="evidence" value="ECO:0007669"/>
    <property type="project" value="InterPro"/>
</dbReference>
<dbReference type="GO" id="GO:0051082">
    <property type="term" value="F:unfolded protein binding"/>
    <property type="evidence" value="ECO:0007669"/>
    <property type="project" value="UniProtKB-UniRule"/>
</dbReference>
<keyword evidence="3 7" id="KW-0574">Periplasm</keyword>
<dbReference type="Gene3D" id="1.10.4030.10">
    <property type="entry name" value="Porin chaperone SurA, peptide-binding domain"/>
    <property type="match status" value="1"/>
</dbReference>
<dbReference type="KEGG" id="kbt:BCUE_0329"/>
<dbReference type="PROSITE" id="PS50198">
    <property type="entry name" value="PPIC_PPIASE_2"/>
    <property type="match status" value="2"/>
</dbReference>
<sequence>MQFNKIILIVSYVLIIMISPFIAFADELIYEDKIIAIVNKDIIKLSDLVKVENCFINNLLKSSVHIPDKFVLRAQLLNQMIDCELIRQESNKIGIFVDDNKLNTVISDMASDCKLSLDLFRSKIEKDDSIPWDVYLYNIRNAIYFNTIKQHLVEEKMKITDLDVENFLSDLNKGNKCHESFLQNRKSYKNLYSLSQVLLKPPQNFSGEMIDDSCEILKEIQAKLRAGEKFDDLRDKLYNNPYLSFTDFLGTKPLNCWPEVFINAIENLSVGEVSEIFRSPSGFHIIKVLDIIHCNNEDDDVLSKKFHEILIRKKGDSVIQREIQHILIKPHQIINEEEIINNLEKIRLDMLSGNISFEDMARKYSEDITASQGGSMGWVAPGHLVRELDNVINKLDPGQISGVIKSQYGYHLVKVNDIRSKDIFDENKRIRAKEYLIELNSQYIFDNWLNNLKKCSFIENRLMD</sequence>
<dbReference type="GO" id="GO:0030288">
    <property type="term" value="C:outer membrane-bounded periplasmic space"/>
    <property type="evidence" value="ECO:0007669"/>
    <property type="project" value="InterPro"/>
</dbReference>
<dbReference type="InterPro" id="IPR050280">
    <property type="entry name" value="OMP_Chaperone_SurA"/>
</dbReference>
<dbReference type="GO" id="GO:0050821">
    <property type="term" value="P:protein stabilization"/>
    <property type="evidence" value="ECO:0007669"/>
    <property type="project" value="InterPro"/>
</dbReference>
<comment type="subcellular location">
    <subcellularLocation>
        <location evidence="7">Periplasm</location>
    </subcellularLocation>
    <text evidence="7">Is capable of associating with the outer membrane.</text>
</comment>
<keyword evidence="10" id="KW-1185">Reference proteome</keyword>
<dbReference type="AlphaFoldDB" id="M1MCN4"/>
<dbReference type="InterPro" id="IPR015391">
    <property type="entry name" value="SurA_N"/>
</dbReference>
<dbReference type="InterPro" id="IPR046357">
    <property type="entry name" value="PPIase_dom_sf"/>
</dbReference>
<keyword evidence="6 7" id="KW-0413">Isomerase</keyword>
<dbReference type="Proteomes" id="UP000011563">
    <property type="component" value="Chromosome"/>
</dbReference>
<accession>M1MCN4</accession>
<dbReference type="GO" id="GO:0006457">
    <property type="term" value="P:protein folding"/>
    <property type="evidence" value="ECO:0007669"/>
    <property type="project" value="UniProtKB-UniRule"/>
</dbReference>
<dbReference type="SUPFAM" id="SSF109998">
    <property type="entry name" value="Triger factor/SurA peptide-binding domain-like"/>
    <property type="match status" value="1"/>
</dbReference>
<dbReference type="InterPro" id="IPR027304">
    <property type="entry name" value="Trigger_fact/SurA_dom_sf"/>
</dbReference>
<dbReference type="HOGENOM" id="CLU_034646_11_0_4"/>
<dbReference type="HAMAP" id="MF_01183">
    <property type="entry name" value="Chaperone_SurA"/>
    <property type="match status" value="1"/>
</dbReference>
<evidence type="ECO:0000256" key="5">
    <source>
        <dbReference type="ARBA" id="ARBA00023186"/>
    </source>
</evidence>
<keyword evidence="5 7" id="KW-0143">Chaperone</keyword>
<dbReference type="InterPro" id="IPR023034">
    <property type="entry name" value="PPIase_SurA"/>
</dbReference>
<keyword evidence="4 7" id="KW-0697">Rotamase</keyword>
<evidence type="ECO:0000256" key="4">
    <source>
        <dbReference type="ARBA" id="ARBA00023110"/>
    </source>
</evidence>
<dbReference type="GO" id="GO:0043165">
    <property type="term" value="P:Gram-negative-bacterium-type cell outer membrane assembly"/>
    <property type="evidence" value="ECO:0007669"/>
    <property type="project" value="InterPro"/>
</dbReference>
<organism evidence="9 10">
    <name type="scientific">Candidatus Kinetoplastidibacterium blastocrithidiae TCC012E</name>
    <dbReference type="NCBI Taxonomy" id="1208922"/>
    <lineage>
        <taxon>Bacteria</taxon>
        <taxon>Pseudomonadati</taxon>
        <taxon>Pseudomonadota</taxon>
        <taxon>Betaproteobacteria</taxon>
        <taxon>Candidatus Kinetoplastidibacterium</taxon>
    </lineage>
</organism>
<evidence type="ECO:0000256" key="2">
    <source>
        <dbReference type="ARBA" id="ARBA00022737"/>
    </source>
</evidence>
<evidence type="ECO:0000313" key="9">
    <source>
        <dbReference type="EMBL" id="AGF49555.1"/>
    </source>
</evidence>
<dbReference type="Gene3D" id="3.10.50.40">
    <property type="match status" value="2"/>
</dbReference>
<dbReference type="PATRIC" id="fig|1208922.3.peg.107"/>
<dbReference type="GO" id="GO:0003755">
    <property type="term" value="F:peptidyl-prolyl cis-trans isomerase activity"/>
    <property type="evidence" value="ECO:0007669"/>
    <property type="project" value="UniProtKB-UniRule"/>
</dbReference>
<name>M1MCN4_9PROT</name>
<keyword evidence="2 7" id="KW-0677">Repeat</keyword>
<comment type="domain">
    <text evidence="7">The PPIase activity resides only in the second parvulin domain. The N-terminal region and the C-terminal tail are necessary and sufficient for the chaperone activity of SurA. The PPIase activity is dispensable for SurA to function as a chaperone. The N-terminal region and the C-terminal tail are also required for porin recognition.</text>
</comment>
<gene>
    <name evidence="7" type="primary">surA</name>
    <name evidence="9" type="ORF">BCUE_0329</name>
</gene>
<evidence type="ECO:0000256" key="7">
    <source>
        <dbReference type="HAMAP-Rule" id="MF_01183"/>
    </source>
</evidence>
<dbReference type="SUPFAM" id="SSF54534">
    <property type="entry name" value="FKBP-like"/>
    <property type="match status" value="2"/>
</dbReference>
<dbReference type="InterPro" id="IPR000297">
    <property type="entry name" value="PPIase_PpiC"/>
</dbReference>
<evidence type="ECO:0000256" key="3">
    <source>
        <dbReference type="ARBA" id="ARBA00022764"/>
    </source>
</evidence>
<dbReference type="PANTHER" id="PTHR47637:SF1">
    <property type="entry name" value="CHAPERONE SURA"/>
    <property type="match status" value="1"/>
</dbReference>
<dbReference type="Pfam" id="PF09312">
    <property type="entry name" value="SurA_N"/>
    <property type="match status" value="1"/>
</dbReference>
<protein>
    <recommendedName>
        <fullName evidence="7">Chaperone SurA</fullName>
    </recommendedName>
    <alternativeName>
        <fullName evidence="7">Peptidyl-prolyl cis-trans isomerase SurA</fullName>
        <shortName evidence="7">PPIase SurA</shortName>
        <ecNumber evidence="7">5.2.1.8</ecNumber>
    </alternativeName>
    <alternativeName>
        <fullName evidence="7">Rotamase SurA</fullName>
    </alternativeName>
</protein>
<evidence type="ECO:0000256" key="6">
    <source>
        <dbReference type="ARBA" id="ARBA00023235"/>
    </source>
</evidence>
<comment type="function">
    <text evidence="7">Chaperone involved in the correct folding and assembly of outer membrane proteins. Recognizes specific patterns of aromatic residues and the orientation of their side chains, which are found more frequently in integral outer membrane proteins. May act in both early periplasmic and late outer membrane-associated steps of protein maturation.</text>
</comment>
<keyword evidence="1 7" id="KW-0732">Signal</keyword>
<evidence type="ECO:0000256" key="1">
    <source>
        <dbReference type="ARBA" id="ARBA00022729"/>
    </source>
</evidence>
<dbReference type="EMBL" id="CP003807">
    <property type="protein sequence ID" value="AGF49555.1"/>
    <property type="molecule type" value="Genomic_DNA"/>
</dbReference>
<evidence type="ECO:0000313" key="10">
    <source>
        <dbReference type="Proteomes" id="UP000011563"/>
    </source>
</evidence>
<dbReference type="Pfam" id="PF00639">
    <property type="entry name" value="Rotamase"/>
    <property type="match status" value="2"/>
</dbReference>